<protein>
    <submittedName>
        <fullName evidence="1">Uncharacterized protein</fullName>
    </submittedName>
</protein>
<sequence>MPFFSSPRKHTPAVQKTSEIVMFNYRRPVRARQVALGSSGRLWLVETLDAVHGIWVWQDEYNGVDQALDEARRLSLMLS</sequence>
<name>A0A318JGL2_9NEIS</name>
<comment type="caution">
    <text evidence="1">The sequence shown here is derived from an EMBL/GenBank/DDBJ whole genome shotgun (WGS) entry which is preliminary data.</text>
</comment>
<dbReference type="EMBL" id="QJKC01000009">
    <property type="protein sequence ID" value="PXX46253.1"/>
    <property type="molecule type" value="Genomic_DNA"/>
</dbReference>
<dbReference type="OrthoDB" id="8591662at2"/>
<dbReference type="Proteomes" id="UP000248395">
    <property type="component" value="Unassembled WGS sequence"/>
</dbReference>
<accession>A0A318JGL2</accession>
<gene>
    <name evidence="1" type="ORF">DFR38_10995</name>
</gene>
<dbReference type="RefSeq" id="WP_103523731.1">
    <property type="nucleotide sequence ID" value="NZ_QJKC01000009.1"/>
</dbReference>
<keyword evidence="2" id="KW-1185">Reference proteome</keyword>
<dbReference type="AlphaFoldDB" id="A0A318JGL2"/>
<proteinExistence type="predicted"/>
<evidence type="ECO:0000313" key="2">
    <source>
        <dbReference type="Proteomes" id="UP000248395"/>
    </source>
</evidence>
<organism evidence="1 2">
    <name type="scientific">Aquitalea magnusonii</name>
    <dbReference type="NCBI Taxonomy" id="332411"/>
    <lineage>
        <taxon>Bacteria</taxon>
        <taxon>Pseudomonadati</taxon>
        <taxon>Pseudomonadota</taxon>
        <taxon>Betaproteobacteria</taxon>
        <taxon>Neisseriales</taxon>
        <taxon>Chromobacteriaceae</taxon>
        <taxon>Aquitalea</taxon>
    </lineage>
</organism>
<evidence type="ECO:0000313" key="1">
    <source>
        <dbReference type="EMBL" id="PXX46253.1"/>
    </source>
</evidence>
<reference evidence="1 2" key="1">
    <citation type="submission" date="2018-05" db="EMBL/GenBank/DDBJ databases">
        <title>Genomic Encyclopedia of Type Strains, Phase IV (KMG-IV): sequencing the most valuable type-strain genomes for metagenomic binning, comparative biology and taxonomic classification.</title>
        <authorList>
            <person name="Goeker M."/>
        </authorList>
    </citation>
    <scope>NUCLEOTIDE SEQUENCE [LARGE SCALE GENOMIC DNA]</scope>
    <source>
        <strain evidence="1 2">DSM 25134</strain>
    </source>
</reference>